<feature type="transmembrane region" description="Helical" evidence="1">
    <location>
        <begin position="126"/>
        <end position="150"/>
    </location>
</feature>
<feature type="transmembrane region" description="Helical" evidence="1">
    <location>
        <begin position="170"/>
        <end position="192"/>
    </location>
</feature>
<feature type="transmembrane region" description="Helical" evidence="1">
    <location>
        <begin position="258"/>
        <end position="279"/>
    </location>
</feature>
<dbReference type="EMBL" id="VFML01000001">
    <property type="protein sequence ID" value="TQJ00517.1"/>
    <property type="molecule type" value="Genomic_DNA"/>
</dbReference>
<comment type="caution">
    <text evidence="2">The sequence shown here is derived from an EMBL/GenBank/DDBJ whole genome shotgun (WGS) entry which is preliminary data.</text>
</comment>
<accession>A0A542DBS5</accession>
<reference evidence="2 3" key="1">
    <citation type="submission" date="2019-06" db="EMBL/GenBank/DDBJ databases">
        <title>Sequencing the genomes of 1000 actinobacteria strains.</title>
        <authorList>
            <person name="Klenk H.-P."/>
        </authorList>
    </citation>
    <scope>NUCLEOTIDE SEQUENCE [LARGE SCALE GENOMIC DNA]</scope>
    <source>
        <strain evidence="2 3">DSM 45679</strain>
    </source>
</reference>
<dbReference type="AlphaFoldDB" id="A0A542DBS5"/>
<keyword evidence="1" id="KW-0472">Membrane</keyword>
<dbReference type="RefSeq" id="WP_141995440.1">
    <property type="nucleotide sequence ID" value="NZ_VFML01000001.1"/>
</dbReference>
<keyword evidence="1" id="KW-0812">Transmembrane</keyword>
<feature type="transmembrane region" description="Helical" evidence="1">
    <location>
        <begin position="199"/>
        <end position="220"/>
    </location>
</feature>
<feature type="transmembrane region" description="Helical" evidence="1">
    <location>
        <begin position="40"/>
        <end position="65"/>
    </location>
</feature>
<dbReference type="Proteomes" id="UP000320876">
    <property type="component" value="Unassembled WGS sequence"/>
</dbReference>
<dbReference type="OrthoDB" id="3297477at2"/>
<evidence type="ECO:0000256" key="1">
    <source>
        <dbReference type="SAM" id="Phobius"/>
    </source>
</evidence>
<evidence type="ECO:0000313" key="2">
    <source>
        <dbReference type="EMBL" id="TQJ00517.1"/>
    </source>
</evidence>
<protein>
    <recommendedName>
        <fullName evidence="4">ABC-2 family transporter</fullName>
    </recommendedName>
</protein>
<sequence length="284" mass="28983">MAAPAPVPTPAPAPHVPGVSLARVSTSEWIKLRSVRSTTIGLPLAMVVLVGVGLIMSSSMGETFAAGTEPDGAPFIPTSPAEATLNGAVFAQLLVGAIGVLYVSVEYSTGMIRATSSAVPTRLPMLWAKCLVYGGVVFGLTLLATLVAFFAGSVPLSAHGVAPSLGDPGVLRAVLATPTYLAAVGVLAISVAVLMRSTVLAFSTIAFVMFLLDSLAPLLLPGSVADVVVPYLPSTAGRASMSVAFMSVPNDRELLEPLTGFAVLGGYVLVILASAAVVLRRRDV</sequence>
<keyword evidence="3" id="KW-1185">Reference proteome</keyword>
<proteinExistence type="predicted"/>
<gene>
    <name evidence="2" type="ORF">FB471_0143</name>
</gene>
<evidence type="ECO:0000313" key="3">
    <source>
        <dbReference type="Proteomes" id="UP000320876"/>
    </source>
</evidence>
<evidence type="ECO:0008006" key="4">
    <source>
        <dbReference type="Google" id="ProtNLM"/>
    </source>
</evidence>
<keyword evidence="1" id="KW-1133">Transmembrane helix</keyword>
<organism evidence="2 3">
    <name type="scientific">Amycolatopsis cihanbeyliensis</name>
    <dbReference type="NCBI Taxonomy" id="1128664"/>
    <lineage>
        <taxon>Bacteria</taxon>
        <taxon>Bacillati</taxon>
        <taxon>Actinomycetota</taxon>
        <taxon>Actinomycetes</taxon>
        <taxon>Pseudonocardiales</taxon>
        <taxon>Pseudonocardiaceae</taxon>
        <taxon>Amycolatopsis</taxon>
    </lineage>
</organism>
<name>A0A542DBS5_AMYCI</name>
<feature type="transmembrane region" description="Helical" evidence="1">
    <location>
        <begin position="85"/>
        <end position="105"/>
    </location>
</feature>